<dbReference type="GO" id="GO:0003697">
    <property type="term" value="F:single-stranded DNA binding"/>
    <property type="evidence" value="ECO:0007669"/>
    <property type="project" value="InterPro"/>
</dbReference>
<dbReference type="GO" id="GO:0043139">
    <property type="term" value="F:5'-3' DNA helicase activity"/>
    <property type="evidence" value="ECO:0007669"/>
    <property type="project" value="InterPro"/>
</dbReference>
<dbReference type="Gene3D" id="3.40.1360.10">
    <property type="match status" value="1"/>
</dbReference>
<dbReference type="Pfam" id="PF13155">
    <property type="entry name" value="Toprim_2"/>
    <property type="match status" value="1"/>
</dbReference>
<dbReference type="SUPFAM" id="SSF56731">
    <property type="entry name" value="DNA primase core"/>
    <property type="match status" value="1"/>
</dbReference>
<dbReference type="EMBL" id="VITT01000005">
    <property type="protein sequence ID" value="TWB62237.1"/>
    <property type="molecule type" value="Genomic_DNA"/>
</dbReference>
<dbReference type="PANTHER" id="PTHR12873">
    <property type="entry name" value="T7-LIKE MITOCHONDRIAL DNA HELICASE"/>
    <property type="match status" value="1"/>
</dbReference>
<protein>
    <submittedName>
        <fullName evidence="3">Twinkle protein</fullName>
    </submittedName>
</protein>
<dbReference type="AlphaFoldDB" id="A0A560ITR8"/>
<dbReference type="Gene3D" id="3.40.50.300">
    <property type="entry name" value="P-loop containing nucleotide triphosphate hydrolases"/>
    <property type="match status" value="1"/>
</dbReference>
<dbReference type="Pfam" id="PF13481">
    <property type="entry name" value="AAA_25"/>
    <property type="match status" value="1"/>
</dbReference>
<dbReference type="InterPro" id="IPR027032">
    <property type="entry name" value="Twinkle-like"/>
</dbReference>
<dbReference type="PANTHER" id="PTHR12873:SF0">
    <property type="entry name" value="TWINKLE MTDNA HELICASE"/>
    <property type="match status" value="1"/>
</dbReference>
<feature type="domain" description="SF4 helicase" evidence="2">
    <location>
        <begin position="332"/>
        <end position="606"/>
    </location>
</feature>
<dbReference type="Proteomes" id="UP000318050">
    <property type="component" value="Unassembled WGS sequence"/>
</dbReference>
<gene>
    <name evidence="3" type="ORF">FBZ92_105172</name>
</gene>
<sequence length="613" mass="67674">MTDIVELKRLLNDRALDVAEHLLPRGVLEGRDWCAGSTAGETGRSLKVCVKGAKAGVWSDFAEGGDSGDLLDLWCAVRGQPLAEALDDVRRFLGVERPSFERQPRTYRRPERPQCQAPKSAVLDYLTRERLISADAIRAFRIGEQGRTIVLPSVLPDGALAGVKYLGVDRSTEGRKVIRVEGGCEPVLFGWQAVSNANLRECTITEGEIDAMTAWDYGLPTPLSVPFGGGKGAKQQWLEAEYDRLAQFEVIYLALDCDSEGDAAAAEIARRLGEHRCRRVLLPHKDLNACRQANVSAEDIRRHFDSARTADPEELIRAGALADDVVDLFWPTSESRQGYRLPWRKAGDKLRFRPGELTIWTGGTGEGKSQVLSHAVVDMASQGARACIASLEMAPAMLLKRAVKQAGNNDRPTEARIREVMMWLDTWLLLFGQVGKAGVTRLIEVFEYARRRYGCDVFVVDSLMRLGVGSEDYEGQERAVFELVTWAVAKGVHVHLVAHARKSDRSNGQAGQVPGSEDVKGTSEIASNAANIIGVWRNRRLEDELRQMGEAAAAGDAVAEMKLRELEDKPPVVINVAKQRNGDWEGKIGLWFNTGSYQYRSANDDRSGLEYVA</sequence>
<accession>A0A560ITR8</accession>
<dbReference type="CDD" id="cd01029">
    <property type="entry name" value="TOPRIM_primases"/>
    <property type="match status" value="1"/>
</dbReference>
<name>A0A560ITR8_9PROT</name>
<feature type="domain" description="Toprim" evidence="1">
    <location>
        <begin position="200"/>
        <end position="287"/>
    </location>
</feature>
<evidence type="ECO:0000313" key="4">
    <source>
        <dbReference type="Proteomes" id="UP000318050"/>
    </source>
</evidence>
<proteinExistence type="predicted"/>
<dbReference type="InterPro" id="IPR027417">
    <property type="entry name" value="P-loop_NTPase"/>
</dbReference>
<dbReference type="InterPro" id="IPR034154">
    <property type="entry name" value="TOPRIM_DnaG/twinkle"/>
</dbReference>
<evidence type="ECO:0000259" key="2">
    <source>
        <dbReference type="PROSITE" id="PS51199"/>
    </source>
</evidence>
<organism evidence="3 4">
    <name type="scientific">Nitrospirillum amazonense</name>
    <dbReference type="NCBI Taxonomy" id="28077"/>
    <lineage>
        <taxon>Bacteria</taxon>
        <taxon>Pseudomonadati</taxon>
        <taxon>Pseudomonadota</taxon>
        <taxon>Alphaproteobacteria</taxon>
        <taxon>Rhodospirillales</taxon>
        <taxon>Azospirillaceae</taxon>
        <taxon>Nitrospirillum</taxon>
    </lineage>
</organism>
<dbReference type="OrthoDB" id="9763644at2"/>
<dbReference type="GO" id="GO:0006260">
    <property type="term" value="P:DNA replication"/>
    <property type="evidence" value="ECO:0007669"/>
    <property type="project" value="InterPro"/>
</dbReference>
<dbReference type="InterPro" id="IPR006171">
    <property type="entry name" value="TOPRIM_dom"/>
</dbReference>
<dbReference type="PROSITE" id="PS50880">
    <property type="entry name" value="TOPRIM"/>
    <property type="match status" value="1"/>
</dbReference>
<reference evidence="3 4" key="1">
    <citation type="submission" date="2019-06" db="EMBL/GenBank/DDBJ databases">
        <title>Genomic Encyclopedia of Type Strains, Phase IV (KMG-V): Genome sequencing to study the core and pangenomes of soil and plant-associated prokaryotes.</title>
        <authorList>
            <person name="Whitman W."/>
        </authorList>
    </citation>
    <scope>NUCLEOTIDE SEQUENCE [LARGE SCALE GENOMIC DNA]</scope>
    <source>
        <strain evidence="3 4">BR 11140</strain>
    </source>
</reference>
<evidence type="ECO:0000313" key="3">
    <source>
        <dbReference type="EMBL" id="TWB62237.1"/>
    </source>
</evidence>
<dbReference type="InterPro" id="IPR007694">
    <property type="entry name" value="DNA_helicase_DnaB-like_C"/>
</dbReference>
<dbReference type="GO" id="GO:0005524">
    <property type="term" value="F:ATP binding"/>
    <property type="evidence" value="ECO:0007669"/>
    <property type="project" value="InterPro"/>
</dbReference>
<dbReference type="PROSITE" id="PS51199">
    <property type="entry name" value="SF4_HELICASE"/>
    <property type="match status" value="1"/>
</dbReference>
<evidence type="ECO:0000259" key="1">
    <source>
        <dbReference type="PROSITE" id="PS50880"/>
    </source>
</evidence>
<dbReference type="SUPFAM" id="SSF52540">
    <property type="entry name" value="P-loop containing nucleoside triphosphate hydrolases"/>
    <property type="match status" value="1"/>
</dbReference>
<comment type="caution">
    <text evidence="3">The sequence shown here is derived from an EMBL/GenBank/DDBJ whole genome shotgun (WGS) entry which is preliminary data.</text>
</comment>